<sequence>MIRIINHSGQSAEALNLVDPAGRKGQELHKRYAPDRDEGGCLLSVVFIVPLSSKRIFGVKVETYLIEKREYSKANHAYE</sequence>
<accession>A0ABR0A7S7</accession>
<dbReference type="Proteomes" id="UP001234178">
    <property type="component" value="Unassembled WGS sequence"/>
</dbReference>
<keyword evidence="2" id="KW-1185">Reference proteome</keyword>
<proteinExistence type="predicted"/>
<name>A0ABR0A7S7_9CRUS</name>
<evidence type="ECO:0000313" key="1">
    <source>
        <dbReference type="EMBL" id="KAK4021198.1"/>
    </source>
</evidence>
<evidence type="ECO:0000313" key="2">
    <source>
        <dbReference type="Proteomes" id="UP001234178"/>
    </source>
</evidence>
<dbReference type="EMBL" id="JAOYFB010000036">
    <property type="protein sequence ID" value="KAK4021198.1"/>
    <property type="molecule type" value="Genomic_DNA"/>
</dbReference>
<comment type="caution">
    <text evidence="1">The sequence shown here is derived from an EMBL/GenBank/DDBJ whole genome shotgun (WGS) entry which is preliminary data.</text>
</comment>
<reference evidence="1 2" key="1">
    <citation type="journal article" date="2023" name="Nucleic Acids Res.">
        <title>The hologenome of Daphnia magna reveals possible DNA methylation and microbiome-mediated evolution of the host genome.</title>
        <authorList>
            <person name="Chaturvedi A."/>
            <person name="Li X."/>
            <person name="Dhandapani V."/>
            <person name="Marshall H."/>
            <person name="Kissane S."/>
            <person name="Cuenca-Cambronero M."/>
            <person name="Asole G."/>
            <person name="Calvet F."/>
            <person name="Ruiz-Romero M."/>
            <person name="Marangio P."/>
            <person name="Guigo R."/>
            <person name="Rago D."/>
            <person name="Mirbahai L."/>
            <person name="Eastwood N."/>
            <person name="Colbourne J.K."/>
            <person name="Zhou J."/>
            <person name="Mallon E."/>
            <person name="Orsini L."/>
        </authorList>
    </citation>
    <scope>NUCLEOTIDE SEQUENCE [LARGE SCALE GENOMIC DNA]</scope>
    <source>
        <strain evidence="1">LRV0_1</strain>
    </source>
</reference>
<organism evidence="1 2">
    <name type="scientific">Daphnia magna</name>
    <dbReference type="NCBI Taxonomy" id="35525"/>
    <lineage>
        <taxon>Eukaryota</taxon>
        <taxon>Metazoa</taxon>
        <taxon>Ecdysozoa</taxon>
        <taxon>Arthropoda</taxon>
        <taxon>Crustacea</taxon>
        <taxon>Branchiopoda</taxon>
        <taxon>Diplostraca</taxon>
        <taxon>Cladocera</taxon>
        <taxon>Anomopoda</taxon>
        <taxon>Daphniidae</taxon>
        <taxon>Daphnia</taxon>
    </lineage>
</organism>
<gene>
    <name evidence="1" type="ORF">OUZ56_003117</name>
</gene>
<protein>
    <submittedName>
        <fullName evidence="1">Uncharacterized protein</fullName>
    </submittedName>
</protein>